<reference evidence="4 5" key="1">
    <citation type="submission" date="2016-10" db="EMBL/GenBank/DDBJ databases">
        <authorList>
            <person name="Varghese N."/>
            <person name="Submissions S."/>
        </authorList>
    </citation>
    <scope>NUCLEOTIDE SEQUENCE [LARGE SCALE GENOMIC DNA]</scope>
    <source>
        <strain evidence="2 5">CDM_1</strain>
        <strain evidence="4">CDM_6</strain>
    </source>
</reference>
<keyword evidence="4" id="KW-1185">Reference proteome</keyword>
<gene>
    <name evidence="3" type="ORF">SAMN04488694_1573</name>
    <name evidence="2" type="ORF">SAMN05192552_10893</name>
</gene>
<feature type="transmembrane region" description="Helical" evidence="1">
    <location>
        <begin position="46"/>
        <end position="64"/>
    </location>
</feature>
<keyword evidence="1" id="KW-0472">Membrane</keyword>
<feature type="transmembrane region" description="Helical" evidence="1">
    <location>
        <begin position="109"/>
        <end position="132"/>
    </location>
</feature>
<organism evidence="2 5">
    <name type="scientific">Natrinema hispanicum</name>
    <dbReference type="NCBI Taxonomy" id="392421"/>
    <lineage>
        <taxon>Archaea</taxon>
        <taxon>Methanobacteriati</taxon>
        <taxon>Methanobacteriota</taxon>
        <taxon>Stenosarchaea group</taxon>
        <taxon>Halobacteria</taxon>
        <taxon>Halobacteriales</taxon>
        <taxon>Natrialbaceae</taxon>
        <taxon>Natrinema</taxon>
    </lineage>
</organism>
<dbReference type="RefSeq" id="WP_139246290.1">
    <property type="nucleotide sequence ID" value="NZ_FMZP01000089.1"/>
</dbReference>
<feature type="transmembrane region" description="Helical" evidence="1">
    <location>
        <begin position="69"/>
        <end position="89"/>
    </location>
</feature>
<accession>A0A1G6Z5Y8</accession>
<keyword evidence="1" id="KW-0812">Transmembrane</keyword>
<dbReference type="EMBL" id="FOIC01000057">
    <property type="protein sequence ID" value="SEU13101.1"/>
    <property type="molecule type" value="Genomic_DNA"/>
</dbReference>
<keyword evidence="1" id="KW-1133">Transmembrane helix</keyword>
<proteinExistence type="predicted"/>
<evidence type="ECO:0000313" key="4">
    <source>
        <dbReference type="Proteomes" id="UP000199320"/>
    </source>
</evidence>
<feature type="transmembrane region" description="Helical" evidence="1">
    <location>
        <begin position="12"/>
        <end position="34"/>
    </location>
</feature>
<reference evidence="3" key="2">
    <citation type="submission" date="2016-10" db="EMBL/GenBank/DDBJ databases">
        <authorList>
            <person name="de Groot N.N."/>
        </authorList>
    </citation>
    <scope>NUCLEOTIDE SEQUENCE [LARGE SCALE GENOMIC DNA]</scope>
    <source>
        <strain evidence="3">CDM_6</strain>
    </source>
</reference>
<evidence type="ECO:0000313" key="3">
    <source>
        <dbReference type="EMBL" id="SEU13101.1"/>
    </source>
</evidence>
<evidence type="ECO:0000256" key="1">
    <source>
        <dbReference type="SAM" id="Phobius"/>
    </source>
</evidence>
<protein>
    <submittedName>
        <fullName evidence="2">Uncharacterized protein</fullName>
    </submittedName>
</protein>
<dbReference type="Proteomes" id="UP000199320">
    <property type="component" value="Unassembled WGS sequence"/>
</dbReference>
<dbReference type="Proteomes" id="UP000324021">
    <property type="component" value="Unassembled WGS sequence"/>
</dbReference>
<dbReference type="EMBL" id="FMZP01000089">
    <property type="protein sequence ID" value="SDD98174.1"/>
    <property type="molecule type" value="Genomic_DNA"/>
</dbReference>
<name>A0A1G6Z5Y8_9EURY</name>
<evidence type="ECO:0000313" key="5">
    <source>
        <dbReference type="Proteomes" id="UP000324021"/>
    </source>
</evidence>
<dbReference type="STRING" id="392421.SAMN04488694_1573"/>
<evidence type="ECO:0000313" key="2">
    <source>
        <dbReference type="EMBL" id="SDD98174.1"/>
    </source>
</evidence>
<dbReference type="AlphaFoldDB" id="A0A1G6Z5Y8"/>
<sequence length="140" mass="15320">MVHSHRLSNRPTLPVLSGTIISILTVLLLTVIFPVYNYGPTPIGELVWFGIGMFFIVTIPIYLFQKYGVISSLMVALGSFLTAVAMTWLRIAEAAQAGAALSAGPTVLYLYLFFWLLPLAIALVVGGGEYLLRQGWNTSR</sequence>